<comment type="caution">
    <text evidence="1">The sequence shown here is derived from an EMBL/GenBank/DDBJ whole genome shotgun (WGS) entry which is preliminary data.</text>
</comment>
<gene>
    <name evidence="1" type="ORF">AQJ66_29190</name>
</gene>
<dbReference type="STRING" id="285568.AQJ66_29190"/>
<evidence type="ECO:0000313" key="1">
    <source>
        <dbReference type="EMBL" id="KUN79111.1"/>
    </source>
</evidence>
<organism evidence="1 2">
    <name type="scientific">Streptomyces bungoensis</name>
    <dbReference type="NCBI Taxonomy" id="285568"/>
    <lineage>
        <taxon>Bacteria</taxon>
        <taxon>Bacillati</taxon>
        <taxon>Actinomycetota</taxon>
        <taxon>Actinomycetes</taxon>
        <taxon>Kitasatosporales</taxon>
        <taxon>Streptomycetaceae</taxon>
        <taxon>Streptomyces</taxon>
    </lineage>
</organism>
<evidence type="ECO:0000313" key="2">
    <source>
        <dbReference type="Proteomes" id="UP000053024"/>
    </source>
</evidence>
<dbReference type="AlphaFoldDB" id="A0A124I206"/>
<name>A0A124I206_9ACTN</name>
<keyword evidence="2" id="KW-1185">Reference proteome</keyword>
<reference evidence="1 2" key="1">
    <citation type="submission" date="2015-10" db="EMBL/GenBank/DDBJ databases">
        <title>Draft genome sequence of Streptomyces bungoensis DSM 41781, type strain for the species Streptomyces bungoensis.</title>
        <authorList>
            <person name="Ruckert C."/>
            <person name="Winkler A."/>
            <person name="Kalinowski J."/>
            <person name="Kampfer P."/>
            <person name="Glaeser S."/>
        </authorList>
    </citation>
    <scope>NUCLEOTIDE SEQUENCE [LARGE SCALE GENOMIC DNA]</scope>
    <source>
        <strain evidence="1 2">DSM 41781</strain>
    </source>
</reference>
<protein>
    <recommendedName>
        <fullName evidence="3">DUF4034 domain-containing protein</fullName>
    </recommendedName>
</protein>
<dbReference type="RefSeq" id="WP_061928083.1">
    <property type="nucleotide sequence ID" value="NZ_JBEYBH010000018.1"/>
</dbReference>
<evidence type="ECO:0008006" key="3">
    <source>
        <dbReference type="Google" id="ProtNLM"/>
    </source>
</evidence>
<sequence length="319" mass="35298">MAFLSSRRKRSRLAPELDDQDLGKLLKSLVATARTGTIATTDLCAAQISRLLDQDARDWDRRTHRLNVLAGYLTETHLPRSWAAREPRNANALVLHAWTQVARARRQGGAPDDPAGTVDSCLRAAELAPEDPTPWVVLLELARLERREQSQVFGVWNEVLARDRWNREAYLSMLGYLSPEEAGSRVQVLDFVDSLGARMPANVPCAATELTAQVRQYHTLLARGGVEALVARNHWSHAMAAQALDRVAHTWVQPGFLRHAGALADLNTLAYALTAADRRREAHAVFETLGGVVTPWPWQAGGDPLTEFEQAQRRASAGL</sequence>
<dbReference type="Proteomes" id="UP000053024">
    <property type="component" value="Unassembled WGS sequence"/>
</dbReference>
<proteinExistence type="predicted"/>
<dbReference type="EMBL" id="LMWX01000054">
    <property type="protein sequence ID" value="KUN79111.1"/>
    <property type="molecule type" value="Genomic_DNA"/>
</dbReference>
<accession>A0A124I206</accession>